<evidence type="ECO:0000313" key="5">
    <source>
        <dbReference type="EMBL" id="CCQ36707.1"/>
    </source>
</evidence>
<dbReference type="InterPro" id="IPR017441">
    <property type="entry name" value="Protein_kinase_ATP_BS"/>
</dbReference>
<keyword evidence="5" id="KW-0808">Transferase</keyword>
<dbReference type="InterPro" id="IPR011047">
    <property type="entry name" value="Quinoprotein_ADH-like_sf"/>
</dbReference>
<dbReference type="eggNOG" id="arCOG02492">
    <property type="taxonomic scope" value="Archaea"/>
</dbReference>
<dbReference type="HOGENOM" id="CLU_328373_0_0_2"/>
<name>M1XR64_NATM8</name>
<feature type="compositionally biased region" description="Acidic residues" evidence="3">
    <location>
        <begin position="501"/>
        <end position="513"/>
    </location>
</feature>
<keyword evidence="6" id="KW-1185">Reference proteome</keyword>
<dbReference type="EMBL" id="HF582854">
    <property type="protein sequence ID" value="CCQ36707.1"/>
    <property type="molecule type" value="Genomic_DNA"/>
</dbReference>
<dbReference type="SUPFAM" id="SSF50998">
    <property type="entry name" value="Quinoprotein alcohol dehydrogenase-like"/>
    <property type="match status" value="1"/>
</dbReference>
<dbReference type="Gene3D" id="2.40.128.630">
    <property type="match status" value="2"/>
</dbReference>
<evidence type="ECO:0000256" key="1">
    <source>
        <dbReference type="ARBA" id="ARBA00022741"/>
    </source>
</evidence>
<keyword evidence="2" id="KW-0067">ATP-binding</keyword>
<dbReference type="SMART" id="SM00220">
    <property type="entry name" value="S_TKc"/>
    <property type="match status" value="1"/>
</dbReference>
<feature type="compositionally biased region" description="Acidic residues" evidence="3">
    <location>
        <begin position="548"/>
        <end position="557"/>
    </location>
</feature>
<dbReference type="PROSITE" id="PS50011">
    <property type="entry name" value="PROTEIN_KINASE_DOM"/>
    <property type="match status" value="1"/>
</dbReference>
<dbReference type="Gene3D" id="3.30.200.20">
    <property type="entry name" value="Phosphorylase Kinase, domain 1"/>
    <property type="match status" value="1"/>
</dbReference>
<dbReference type="PANTHER" id="PTHR34512">
    <property type="entry name" value="CELL SURFACE PROTEIN"/>
    <property type="match status" value="1"/>
</dbReference>
<dbReference type="InterPro" id="IPR018391">
    <property type="entry name" value="PQQ_b-propeller_rpt"/>
</dbReference>
<dbReference type="Proteomes" id="UP000011867">
    <property type="component" value="Chromosome"/>
</dbReference>
<reference evidence="5 6" key="1">
    <citation type="journal article" date="2013" name="Genome Announc.">
        <title>Genome of the haloarchaeon Natronomonas moolapensis, a neutrophilic member of a previously haloalkaliphilic genus.</title>
        <authorList>
            <person name="Dyall-Smith M.L."/>
            <person name="Pfeiffer F."/>
            <person name="Oberwinkler T."/>
            <person name="Klee K."/>
            <person name="Rampp M."/>
            <person name="Palm P."/>
            <person name="Gross K."/>
            <person name="Schuster S.C."/>
            <person name="Oesterhelt D."/>
        </authorList>
    </citation>
    <scope>NUCLEOTIDE SEQUENCE [LARGE SCALE GENOMIC DNA]</scope>
    <source>
        <strain evidence="6">DSM 18674 / JCM 14361 / 8.8.11</strain>
    </source>
</reference>
<dbReference type="GO" id="GO:0005524">
    <property type="term" value="F:ATP binding"/>
    <property type="evidence" value="ECO:0007669"/>
    <property type="project" value="UniProtKB-KW"/>
</dbReference>
<dbReference type="AlphaFoldDB" id="M1XR64"/>
<evidence type="ECO:0000256" key="2">
    <source>
        <dbReference type="ARBA" id="ARBA00022840"/>
    </source>
</evidence>
<dbReference type="InterPro" id="IPR000719">
    <property type="entry name" value="Prot_kinase_dom"/>
</dbReference>
<accession>M1XR64</accession>
<dbReference type="SMART" id="SM00564">
    <property type="entry name" value="PQQ"/>
    <property type="match status" value="8"/>
</dbReference>
<dbReference type="eggNOG" id="arCOG03682">
    <property type="taxonomic scope" value="Archaea"/>
</dbReference>
<dbReference type="InterPro" id="IPR008271">
    <property type="entry name" value="Ser/Thr_kinase_AS"/>
</dbReference>
<dbReference type="SUPFAM" id="SSF56112">
    <property type="entry name" value="Protein kinase-like (PK-like)"/>
    <property type="match status" value="1"/>
</dbReference>
<dbReference type="Gene3D" id="2.40.10.480">
    <property type="match status" value="2"/>
</dbReference>
<proteinExistence type="predicted"/>
<dbReference type="GO" id="GO:0004672">
    <property type="term" value="F:protein kinase activity"/>
    <property type="evidence" value="ECO:0007669"/>
    <property type="project" value="InterPro"/>
</dbReference>
<feature type="compositionally biased region" description="Low complexity" evidence="3">
    <location>
        <begin position="558"/>
        <end position="568"/>
    </location>
</feature>
<dbReference type="Pfam" id="PF00069">
    <property type="entry name" value="Pkinase"/>
    <property type="match status" value="1"/>
</dbReference>
<feature type="region of interest" description="Disordered" evidence="3">
    <location>
        <begin position="501"/>
        <end position="521"/>
    </location>
</feature>
<dbReference type="InterPro" id="IPR011009">
    <property type="entry name" value="Kinase-like_dom_sf"/>
</dbReference>
<dbReference type="InterPro" id="IPR002372">
    <property type="entry name" value="PQQ_rpt_dom"/>
</dbReference>
<sequence>MISDGSTALYENSFFVLAHIKNTMAHEKAGRRQFLQSVGGAVFVGSPFQASDFVAEDRSISEGWHQSGYISANTGYAASNTGPTGDIRQAWIFEDVGPQGITTDVVVVGATVYVGGDSGFYALATEDGTKRWTFGDRTNTSFGSPSVANNAVFVASDPNGETGTLYALSTHDRTEQWTYELNNGETQPRVDAGTVYISGGNHVYAISATDGSKEWESPSPSGSFLRSSLAVADDTVYIGDSVDTGLYAFSADTGSEKWYHETDNAVENAPSVANGTVYIVDDGGILHAVSTTEGTEKWRFDTAGSGSSSASVAEQTVLVIGKDLYALDSSNGDVRWQYKIRAGDVQPAIAGNLVYVLDSRGIIHGLNRSDGNERWSYEVTGATYSTPAIADGNIYLGTTNGVTALTEAGILAGRPRIDADSVPDIDLDASPGVLPEEAENVLPAAVGGLGIGGAGLWWLARRGNDTEEETPDNDEPFGGVIGMEADAVTDDEFEEWLAEEFDEDDTTEPDESTEQATDGSAQVLPVLFGYLSPSRVKEWWLTRQGENTDTDDMEETETTSSPETTASERSLDTTSELTLNSKERETAQSKVLYSPDKIPTVPSVEVEYDKLTNREPIGEGGNADVMKATLPTADGDIALAIKEPRMHGTLHTDDIERLLKEAEIWSKLDSNDHIVGIVEYGSNPLPWIAMEHMDGGHLGERNGEMDIQQALWTSIAITNGLHHAHRRGVAHLDLKPENILFRTVQDAWDVPKIADWGLSKHLLEHPGSVEGMSPHYAAPEQFDDEYGATDDITDIYQLGAVCYNLITGEPPFSGEPAEAMYNALHTQPTPPSELADVPEGLDQVLLTALAKEKSNRYDSVVLFRNDLRELLNRYQ</sequence>
<feature type="region of interest" description="Disordered" evidence="3">
    <location>
        <begin position="543"/>
        <end position="576"/>
    </location>
</feature>
<dbReference type="KEGG" id="nmo:Nmlp_2545"/>
<evidence type="ECO:0000256" key="3">
    <source>
        <dbReference type="SAM" id="MobiDB-lite"/>
    </source>
</evidence>
<dbReference type="PROSITE" id="PS00107">
    <property type="entry name" value="PROTEIN_KINASE_ATP"/>
    <property type="match status" value="1"/>
</dbReference>
<dbReference type="PANTHER" id="PTHR34512:SF30">
    <property type="entry name" value="OUTER MEMBRANE PROTEIN ASSEMBLY FACTOR BAMB"/>
    <property type="match status" value="1"/>
</dbReference>
<dbReference type="CDD" id="cd14014">
    <property type="entry name" value="STKc_PknB_like"/>
    <property type="match status" value="1"/>
</dbReference>
<protein>
    <submittedName>
        <fullName evidence="5">PQQ repeat protein / protein kinase domain protein</fullName>
    </submittedName>
</protein>
<dbReference type="Pfam" id="PF13360">
    <property type="entry name" value="PQQ_2"/>
    <property type="match status" value="2"/>
</dbReference>
<keyword evidence="1" id="KW-0547">Nucleotide-binding</keyword>
<gene>
    <name evidence="5" type="ordered locus">Nmlp_2545</name>
</gene>
<dbReference type="Gene3D" id="1.10.510.10">
    <property type="entry name" value="Transferase(Phosphotransferase) domain 1"/>
    <property type="match status" value="1"/>
</dbReference>
<keyword evidence="5" id="KW-0418">Kinase</keyword>
<feature type="domain" description="Protein kinase" evidence="4">
    <location>
        <begin position="611"/>
        <end position="871"/>
    </location>
</feature>
<organism evidence="5 6">
    <name type="scientific">Natronomonas moolapensis (strain DSM 18674 / CECT 7526 / JCM 14361 / 8.8.11)</name>
    <dbReference type="NCBI Taxonomy" id="268739"/>
    <lineage>
        <taxon>Archaea</taxon>
        <taxon>Methanobacteriati</taxon>
        <taxon>Methanobacteriota</taxon>
        <taxon>Stenosarchaea group</taxon>
        <taxon>Halobacteria</taxon>
        <taxon>Halobacteriales</taxon>
        <taxon>Natronomonadaceae</taxon>
        <taxon>Natronomonas</taxon>
    </lineage>
</organism>
<evidence type="ECO:0000313" key="6">
    <source>
        <dbReference type="Proteomes" id="UP000011867"/>
    </source>
</evidence>
<dbReference type="PROSITE" id="PS00108">
    <property type="entry name" value="PROTEIN_KINASE_ST"/>
    <property type="match status" value="1"/>
</dbReference>
<dbReference type="STRING" id="268739.Nmlp_2545"/>
<evidence type="ECO:0000259" key="4">
    <source>
        <dbReference type="PROSITE" id="PS50011"/>
    </source>
</evidence>